<reference evidence="1" key="2">
    <citation type="journal article" date="2023" name="Science">
        <title>Genomic signatures of disease resistance in endangered staghorn corals.</title>
        <authorList>
            <person name="Vollmer S.V."/>
            <person name="Selwyn J.D."/>
            <person name="Despard B.A."/>
            <person name="Roesel C.L."/>
        </authorList>
    </citation>
    <scope>NUCLEOTIDE SEQUENCE</scope>
    <source>
        <strain evidence="1">K2</strain>
    </source>
</reference>
<evidence type="ECO:0000313" key="1">
    <source>
        <dbReference type="EMBL" id="KAK2555884.1"/>
    </source>
</evidence>
<protein>
    <submittedName>
        <fullName evidence="1">Uncharacterized protein</fullName>
    </submittedName>
</protein>
<name>A0AAD9Q712_ACRCE</name>
<comment type="caution">
    <text evidence="1">The sequence shown here is derived from an EMBL/GenBank/DDBJ whole genome shotgun (WGS) entry which is preliminary data.</text>
</comment>
<accession>A0AAD9Q712</accession>
<organism evidence="1 2">
    <name type="scientific">Acropora cervicornis</name>
    <name type="common">Staghorn coral</name>
    <dbReference type="NCBI Taxonomy" id="6130"/>
    <lineage>
        <taxon>Eukaryota</taxon>
        <taxon>Metazoa</taxon>
        <taxon>Cnidaria</taxon>
        <taxon>Anthozoa</taxon>
        <taxon>Hexacorallia</taxon>
        <taxon>Scleractinia</taxon>
        <taxon>Astrocoeniina</taxon>
        <taxon>Acroporidae</taxon>
        <taxon>Acropora</taxon>
    </lineage>
</organism>
<sequence>MSPKSNQILKKWKNIPDIVYTVSNAECVAPLQSHPLNCCVLAQRSNKASIRQGTTDPRPIYNCLLEKCNIKKSDNEKPWYEQRPPSAIREN</sequence>
<reference evidence="1" key="1">
    <citation type="journal article" date="2023" name="G3 (Bethesda)">
        <title>Whole genome assembly and annotation of the endangered Caribbean coral Acropora cervicornis.</title>
        <authorList>
            <person name="Selwyn J.D."/>
            <person name="Vollmer S.V."/>
        </authorList>
    </citation>
    <scope>NUCLEOTIDE SEQUENCE</scope>
    <source>
        <strain evidence="1">K2</strain>
    </source>
</reference>
<gene>
    <name evidence="1" type="ORF">P5673_022556</name>
</gene>
<evidence type="ECO:0000313" key="2">
    <source>
        <dbReference type="Proteomes" id="UP001249851"/>
    </source>
</evidence>
<dbReference type="AlphaFoldDB" id="A0AAD9Q712"/>
<dbReference type="EMBL" id="JARQWQ010000060">
    <property type="protein sequence ID" value="KAK2555884.1"/>
    <property type="molecule type" value="Genomic_DNA"/>
</dbReference>
<dbReference type="Proteomes" id="UP001249851">
    <property type="component" value="Unassembled WGS sequence"/>
</dbReference>
<keyword evidence="2" id="KW-1185">Reference proteome</keyword>
<proteinExistence type="predicted"/>